<dbReference type="SMART" id="SM00315">
    <property type="entry name" value="RGS"/>
    <property type="match status" value="1"/>
</dbReference>
<dbReference type="InterPro" id="IPR044926">
    <property type="entry name" value="RGS_subdomain_2"/>
</dbReference>
<dbReference type="Proteomes" id="UP000694565">
    <property type="component" value="Unplaced"/>
</dbReference>
<reference evidence="2" key="1">
    <citation type="submission" date="2025-08" db="UniProtKB">
        <authorList>
            <consortium name="Ensembl"/>
        </authorList>
    </citation>
    <scope>IDENTIFICATION</scope>
</reference>
<evidence type="ECO:0000313" key="3">
    <source>
        <dbReference type="Proteomes" id="UP000694565"/>
    </source>
</evidence>
<dbReference type="Gene3D" id="1.10.167.10">
    <property type="entry name" value="Regulator of G-protein Signalling 4, domain 2"/>
    <property type="match status" value="2"/>
</dbReference>
<organism evidence="2 3">
    <name type="scientific">Cyclopterus lumpus</name>
    <name type="common">Lumpsucker</name>
    <dbReference type="NCBI Taxonomy" id="8103"/>
    <lineage>
        <taxon>Eukaryota</taxon>
        <taxon>Metazoa</taxon>
        <taxon>Chordata</taxon>
        <taxon>Craniata</taxon>
        <taxon>Vertebrata</taxon>
        <taxon>Euteleostomi</taxon>
        <taxon>Actinopterygii</taxon>
        <taxon>Neopterygii</taxon>
        <taxon>Teleostei</taxon>
        <taxon>Neoteleostei</taxon>
        <taxon>Acanthomorphata</taxon>
        <taxon>Eupercaria</taxon>
        <taxon>Perciformes</taxon>
        <taxon>Cottioidei</taxon>
        <taxon>Cottales</taxon>
        <taxon>Cyclopteridae</taxon>
        <taxon>Cyclopterus</taxon>
    </lineage>
</organism>
<dbReference type="Pfam" id="PF00615">
    <property type="entry name" value="RGS"/>
    <property type="match status" value="1"/>
</dbReference>
<dbReference type="GeneTree" id="ENSGT00940000157937"/>
<evidence type="ECO:0000313" key="2">
    <source>
        <dbReference type="Ensembl" id="ENSCLMP00005007948.1"/>
    </source>
</evidence>
<dbReference type="PROSITE" id="PS50132">
    <property type="entry name" value="RGS"/>
    <property type="match status" value="1"/>
</dbReference>
<dbReference type="Ensembl" id="ENSCLMT00005008523.1">
    <property type="protein sequence ID" value="ENSCLMP00005007948.1"/>
    <property type="gene ID" value="ENSCLMG00005004375.1"/>
</dbReference>
<sequence length="130" mass="15292">KHQRKTNTTVGFCSIYNDIMFPCVKGGQIAFWDFLKSEFCEENLEFWLACQEFETSDSPEELTRRAAIPQTDYYTREIVGQSLQQPCPSCFVVAQKKIFNLMENGSFPRFTQSELYKLFYLALKQYLMTF</sequence>
<dbReference type="SUPFAM" id="SSF48097">
    <property type="entry name" value="Regulator of G-protein signaling, RGS"/>
    <property type="match status" value="1"/>
</dbReference>
<name>A0A8C2WRF4_CYCLU</name>
<dbReference type="InterPro" id="IPR016137">
    <property type="entry name" value="RGS"/>
</dbReference>
<dbReference type="InterPro" id="IPR036305">
    <property type="entry name" value="RGS_sf"/>
</dbReference>
<evidence type="ECO:0000259" key="1">
    <source>
        <dbReference type="PROSITE" id="PS50132"/>
    </source>
</evidence>
<protein>
    <recommendedName>
        <fullName evidence="1">RGS domain-containing protein</fullName>
    </recommendedName>
</protein>
<reference evidence="2" key="2">
    <citation type="submission" date="2025-09" db="UniProtKB">
        <authorList>
            <consortium name="Ensembl"/>
        </authorList>
    </citation>
    <scope>IDENTIFICATION</scope>
</reference>
<dbReference type="AlphaFoldDB" id="A0A8C2WRF4"/>
<feature type="domain" description="RGS" evidence="1">
    <location>
        <begin position="27"/>
        <end position="120"/>
    </location>
</feature>
<proteinExistence type="predicted"/>
<keyword evidence="3" id="KW-1185">Reference proteome</keyword>
<dbReference type="PANTHER" id="PTHR10845:SF43">
    <property type="entry name" value="REGULATOR OF G-PROTEIN SIGNALING 2"/>
    <property type="match status" value="1"/>
</dbReference>
<accession>A0A8C2WRF4</accession>
<dbReference type="PANTHER" id="PTHR10845">
    <property type="entry name" value="REGULATOR OF G PROTEIN SIGNALING"/>
    <property type="match status" value="1"/>
</dbReference>